<dbReference type="AlphaFoldDB" id="A0AAE6DIJ5"/>
<dbReference type="RefSeq" id="WP_062804640.1">
    <property type="nucleotide sequence ID" value="NZ_CP039287.1"/>
</dbReference>
<dbReference type="Proteomes" id="UP000296079">
    <property type="component" value="Chromosome 1"/>
</dbReference>
<evidence type="ECO:0000256" key="1">
    <source>
        <dbReference type="SAM" id="MobiDB-lite"/>
    </source>
</evidence>
<name>A0AAE6DIJ5_CUPNH</name>
<dbReference type="PANTHER" id="PTHR39441">
    <property type="entry name" value="DUF2252 DOMAIN-CONTAINING PROTEIN"/>
    <property type="match status" value="1"/>
</dbReference>
<organism evidence="2 3">
    <name type="scientific">Cupriavidus necator (strain ATCC 17699 / DSM 428 / KCTC 22496 / NCIMB 10442 / H16 / Stanier 337)</name>
    <name type="common">Ralstonia eutropha</name>
    <dbReference type="NCBI Taxonomy" id="381666"/>
    <lineage>
        <taxon>Bacteria</taxon>
        <taxon>Pseudomonadati</taxon>
        <taxon>Pseudomonadota</taxon>
        <taxon>Betaproteobacteria</taxon>
        <taxon>Burkholderiales</taxon>
        <taxon>Burkholderiaceae</taxon>
        <taxon>Cupriavidus</taxon>
    </lineage>
</organism>
<gene>
    <name evidence="2" type="ORF">E6A55_04890</name>
</gene>
<protein>
    <submittedName>
        <fullName evidence="2">DUF2252 domain-containing protein</fullName>
    </submittedName>
</protein>
<sequence length="480" mass="53757">MVATRQEGGQAVAKGTVEARRERGRAARQQVPRGAHEAIGNVDRDPVELLEISSQGRVERLVPLRYGRMIQSPFAFYRGSAILQAHDLAGTADSGLHMQICGDCHLANFGGFATPERALLFDLNDFDETSPGPWEWDLKRLCASFVVAARHLRHKSAVAEDMVREAVGSYQRRMLAYGEMGMLDTWYDRITFERLLEEDTLPEVQKRIRRGMERAADRTHESLLPKLAERIGDRWSILDAPPAIFHVRGEQTLFGPDDDWLAASDADLALDQAYQDYLSTLAADRRRLLGHFTRHDLAFKVAGVGSVGKRCLVQLLVDQHDKPLFLQVKEATRSVVARYFKSAPTAHEGRRVVEGQRLMQAASDLFLGWTKGPFGRHFYLRQLRDMKLSAQIELMDGELLGRYASLCGWVLARAHAKASGLAAEVSGYLGRSDRMAEAMVGYANGYADQVERDYDQFVAACRSGRLEARTDADMAADFRV</sequence>
<evidence type="ECO:0000313" key="3">
    <source>
        <dbReference type="Proteomes" id="UP000296079"/>
    </source>
</evidence>
<dbReference type="EMBL" id="CP039287">
    <property type="protein sequence ID" value="QCC02588.1"/>
    <property type="molecule type" value="Genomic_DNA"/>
</dbReference>
<dbReference type="Pfam" id="PF10009">
    <property type="entry name" value="DUF2252"/>
    <property type="match status" value="1"/>
</dbReference>
<dbReference type="PANTHER" id="PTHR39441:SF1">
    <property type="entry name" value="DUF2252 DOMAIN-CONTAINING PROTEIN"/>
    <property type="match status" value="1"/>
</dbReference>
<dbReference type="InterPro" id="IPR018721">
    <property type="entry name" value="DUF2252"/>
</dbReference>
<reference evidence="2 3" key="1">
    <citation type="submission" date="2019-04" db="EMBL/GenBank/DDBJ databases">
        <title>Long-read de novo sequencing of Cupriavidus necator H16.</title>
        <authorList>
            <person name="Little G.T."/>
            <person name="Ehsaan M."/>
            <person name="Arenas-Lopez C."/>
            <person name="Jawed K."/>
            <person name="Winzer K."/>
            <person name="Kovacs K."/>
            <person name="Malys N."/>
            <person name="Minton N.P."/>
        </authorList>
    </citation>
    <scope>NUCLEOTIDE SEQUENCE [LARGE SCALE GENOMIC DNA]</scope>
    <source>
        <strain evidence="2 3">H16</strain>
    </source>
</reference>
<evidence type="ECO:0000313" key="2">
    <source>
        <dbReference type="EMBL" id="QCC02588.1"/>
    </source>
</evidence>
<feature type="region of interest" description="Disordered" evidence="1">
    <location>
        <begin position="1"/>
        <end position="38"/>
    </location>
</feature>
<accession>A0AAE6DIJ5</accession>
<proteinExistence type="predicted"/>